<dbReference type="EMBL" id="CP059252">
    <property type="protein sequence ID" value="QLL34529.1"/>
    <property type="molecule type" value="Genomic_DNA"/>
</dbReference>
<organism evidence="1 2">
    <name type="scientific">Torulaspora globosa</name>
    <dbReference type="NCBI Taxonomy" id="48254"/>
    <lineage>
        <taxon>Eukaryota</taxon>
        <taxon>Fungi</taxon>
        <taxon>Dikarya</taxon>
        <taxon>Ascomycota</taxon>
        <taxon>Saccharomycotina</taxon>
        <taxon>Saccharomycetes</taxon>
        <taxon>Saccharomycetales</taxon>
        <taxon>Saccharomycetaceae</taxon>
        <taxon>Torulaspora</taxon>
    </lineage>
</organism>
<keyword evidence="2" id="KW-1185">Reference proteome</keyword>
<name>A0A7G3ZLZ3_9SACH</name>
<reference evidence="1 2" key="1">
    <citation type="submission" date="2020-06" db="EMBL/GenBank/DDBJ databases">
        <title>The yeast mating-type switching endonuclease HO is a domesticated member of an unorthodox homing genetic element family.</title>
        <authorList>
            <person name="Coughlan A.Y."/>
            <person name="Lombardi L."/>
            <person name="Braun-Galleani S."/>
            <person name="Martos A.R."/>
            <person name="Galeote V."/>
            <person name="Bigey F."/>
            <person name="Dequin S."/>
            <person name="Byrne K.P."/>
            <person name="Wolfe K.H."/>
        </authorList>
    </citation>
    <scope>NUCLEOTIDE SEQUENCE [LARGE SCALE GENOMIC DNA]</scope>
    <source>
        <strain evidence="1 2">CBS764</strain>
    </source>
</reference>
<dbReference type="Proteomes" id="UP000515788">
    <property type="component" value="Chromosome 7"/>
</dbReference>
<dbReference type="OrthoDB" id="4068351at2759"/>
<dbReference type="RefSeq" id="XP_037141203.1">
    <property type="nucleotide sequence ID" value="XM_037285307.1"/>
</dbReference>
<proteinExistence type="predicted"/>
<evidence type="ECO:0000313" key="2">
    <source>
        <dbReference type="Proteomes" id="UP000515788"/>
    </source>
</evidence>
<gene>
    <name evidence="1" type="ORF">HG536_0G03910</name>
</gene>
<evidence type="ECO:0000313" key="1">
    <source>
        <dbReference type="EMBL" id="QLL34529.1"/>
    </source>
</evidence>
<dbReference type="AlphaFoldDB" id="A0A7G3ZLZ3"/>
<protein>
    <submittedName>
        <fullName evidence="1">Uncharacterized protein</fullName>
    </submittedName>
</protein>
<sequence length="420" mass="48742">MTDDIEDAVKRFEAVHLKRGPDEQRYGELAQIKNENYHLKLALDEKNMELEKLKKTVQRGVFLEDVHKFSSQVESNAPMFVAGPPSDSGSCGTDLEIVTHFSGSPYKGKRTNSKATENSVATTSTSNIKAEHVFFKQNVVPFIEQMIASLKLSSVFKQEGRKLQEKYDKFEGELWDSKFDTCLLTDIFDDILYFYRQMTSVLNRELKFKELSQRLEYLFSIFLDPREYDLDPQEHIEYLREEISDTLIRIFHYQDMPPEKERIDYDNTNEAMHHDYTPGRISGPLLSRNKKQAAKRLKCIEQGFEICANAMNQAFGDKQQLRVQEDSIPSVLSSTGMVSEISENAMREKDRLKESKSSLEFIPIGYDENTLNSKTPQRKAYQTQQLNEITPKANDENDPLQMFFQEQASFYDNNIDRRCK</sequence>
<accession>A0A7G3ZLZ3</accession>
<dbReference type="KEGG" id="tgb:HG536_0G03910"/>
<dbReference type="GeneID" id="59327770"/>